<reference evidence="2" key="1">
    <citation type="submission" date="2014-08" db="EMBL/GenBank/DDBJ databases">
        <title>Coriobacteriaceae sp. complete genome.</title>
        <authorList>
            <person name="Looft T."/>
            <person name="Bayles D.O."/>
            <person name="Stanton T.B."/>
        </authorList>
    </citation>
    <scope>NUCLEOTIDE SEQUENCE [LARGE SCALE GENOMIC DNA]</scope>
    <source>
        <strain evidence="2">68-1-3</strain>
    </source>
</reference>
<dbReference type="CDD" id="cd00229">
    <property type="entry name" value="SGNH_hydrolase"/>
    <property type="match status" value="1"/>
</dbReference>
<name>A0A0A8B4Q8_9ACTN</name>
<dbReference type="AlphaFoldDB" id="A0A0A8B4Q8"/>
<dbReference type="RefSeq" id="WP_039689818.1">
    <property type="nucleotide sequence ID" value="NZ_CP009302.1"/>
</dbReference>
<dbReference type="Pfam" id="PF16255">
    <property type="entry name" value="Lipase_GDSL_lke"/>
    <property type="match status" value="1"/>
</dbReference>
<dbReference type="InterPro" id="IPR036514">
    <property type="entry name" value="SGNH_hydro_sf"/>
</dbReference>
<dbReference type="SUPFAM" id="SSF52266">
    <property type="entry name" value="SGNH hydrolase"/>
    <property type="match status" value="1"/>
</dbReference>
<evidence type="ECO:0000313" key="2">
    <source>
        <dbReference type="Proteomes" id="UP000031121"/>
    </source>
</evidence>
<dbReference type="EMBL" id="CP009302">
    <property type="protein sequence ID" value="AJC12481.1"/>
    <property type="molecule type" value="Genomic_DNA"/>
</dbReference>
<dbReference type="Gene3D" id="3.40.50.1110">
    <property type="entry name" value="SGNH hydrolase"/>
    <property type="match status" value="1"/>
</dbReference>
<protein>
    <submittedName>
        <fullName evidence="1">Uncharacterized protein</fullName>
    </submittedName>
</protein>
<dbReference type="InterPro" id="IPR032588">
    <property type="entry name" value="Lipase_GDSL_lke"/>
</dbReference>
<keyword evidence="2" id="KW-1185">Reference proteome</keyword>
<dbReference type="KEGG" id="cbac:JI75_07180"/>
<reference evidence="1 2" key="2">
    <citation type="journal article" date="2015" name="Genome Announc.">
        <title>Complete Genome Sequence of Coriobacteriaceae Strain 68-1-3, a Novel Mucus-Degrading Isolate from the Swine Intestinal Tract.</title>
        <authorList>
            <person name="Looft T."/>
            <person name="Bayles D.O."/>
            <person name="Alt D.P."/>
            <person name="Stanton T.B."/>
        </authorList>
    </citation>
    <scope>NUCLEOTIDE SEQUENCE [LARGE SCALE GENOMIC DNA]</scope>
    <source>
        <strain evidence="1 2">68-1-3</strain>
    </source>
</reference>
<dbReference type="OrthoDB" id="9801375at2"/>
<organism evidence="1 2">
    <name type="scientific">Berryella intestinalis</name>
    <dbReference type="NCBI Taxonomy" id="1531429"/>
    <lineage>
        <taxon>Bacteria</taxon>
        <taxon>Bacillati</taxon>
        <taxon>Actinomycetota</taxon>
        <taxon>Coriobacteriia</taxon>
        <taxon>Eggerthellales</taxon>
        <taxon>Eggerthellaceae</taxon>
        <taxon>Berryella</taxon>
    </lineage>
</organism>
<dbReference type="Proteomes" id="UP000031121">
    <property type="component" value="Chromosome"/>
</dbReference>
<gene>
    <name evidence="1" type="ORF">JI75_07180</name>
</gene>
<proteinExistence type="predicted"/>
<dbReference type="HOGENOM" id="CLU_061749_0_0_11"/>
<dbReference type="STRING" id="1531429.JI75_07180"/>
<evidence type="ECO:0000313" key="1">
    <source>
        <dbReference type="EMBL" id="AJC12481.1"/>
    </source>
</evidence>
<sequence length="319" mass="34273">MTRLFSILGDSISTFEGATREGFAVFYEGERRRVWGVEAVEDTWWMQVVRRCGGVVASNAAWSGSCVEGPGYPAGESPERSSALASSDGSAPDDILVFFGTNDYGWGGFPNQLAGRGNAIPFCVQEEPCEDVPAEGDGASPGVSASFPAVENAVCGFRDAYGRMLSNLRRDFPEARIWCVSLLAGRVSGCGSPTFPRAYRGARFDDYNAAIESACRDHGCTFCAASSLGYDYEALDGTHPTGLGMRQIAWMVEECMRRAGDGVLSDLDVPPFPGGEGFLSADPCVASGRSCVGCEYAQSTTAQWMHVCRRLIESGPYRR</sequence>
<accession>A0A0A8B4Q8</accession>